<keyword evidence="2" id="KW-1185">Reference proteome</keyword>
<evidence type="ECO:0000313" key="1">
    <source>
        <dbReference type="EMBL" id="MDN4121769.1"/>
    </source>
</evidence>
<name>A0ABT8EKF0_9BURK</name>
<accession>A0ABT8EKF0</accession>
<dbReference type="EMBL" id="JAJHNU010000003">
    <property type="protein sequence ID" value="MDN4121769.1"/>
    <property type="molecule type" value="Genomic_DNA"/>
</dbReference>
<comment type="caution">
    <text evidence="1">The sequence shown here is derived from an EMBL/GenBank/DDBJ whole genome shotgun (WGS) entry which is preliminary data.</text>
</comment>
<dbReference type="RefSeq" id="WP_266123221.1">
    <property type="nucleotide sequence ID" value="NZ_JAJHNU010000003.1"/>
</dbReference>
<evidence type="ECO:0000313" key="2">
    <source>
        <dbReference type="Proteomes" id="UP001168613"/>
    </source>
</evidence>
<dbReference type="Proteomes" id="UP001168613">
    <property type="component" value="Unassembled WGS sequence"/>
</dbReference>
<reference evidence="1" key="1">
    <citation type="submission" date="2021-11" db="EMBL/GenBank/DDBJ databases">
        <title>Draft genome sequence of Alcaligenes endophyticus type strain CCUG 75668T.</title>
        <authorList>
            <person name="Salva-Serra F."/>
            <person name="Duran R.E."/>
            <person name="Seeger M."/>
            <person name="Moore E.R.B."/>
            <person name="Jaen-Luchoro D."/>
        </authorList>
    </citation>
    <scope>NUCLEOTIDE SEQUENCE</scope>
    <source>
        <strain evidence="1">CCUG 75668</strain>
    </source>
</reference>
<protein>
    <submittedName>
        <fullName evidence="1">Uncharacterized protein</fullName>
    </submittedName>
</protein>
<sequence length="97" mass="11603">MDYTVTLHDAPKDLPEALRQSTEYRFRRSLERSLRSSDSVIEAYKAWRQVEETDVQELNEHDIFLAKQWQQAATRAYQEAFRELGECEAYFEIRVQN</sequence>
<proteinExistence type="predicted"/>
<gene>
    <name evidence="1" type="ORF">LMS43_10750</name>
</gene>
<organism evidence="1 2">
    <name type="scientific">Alcaligenes endophyticus</name>
    <dbReference type="NCBI Taxonomy" id="1929088"/>
    <lineage>
        <taxon>Bacteria</taxon>
        <taxon>Pseudomonadati</taxon>
        <taxon>Pseudomonadota</taxon>
        <taxon>Betaproteobacteria</taxon>
        <taxon>Burkholderiales</taxon>
        <taxon>Alcaligenaceae</taxon>
        <taxon>Alcaligenes</taxon>
    </lineage>
</organism>